<evidence type="ECO:0000256" key="1">
    <source>
        <dbReference type="SAM" id="Phobius"/>
    </source>
</evidence>
<proteinExistence type="predicted"/>
<sequence length="272" mass="30357">MQFVEQLILALMGSLLGNVFLTVILLWIMFWSRPVLTHFLAKLKGDELLLILTEEGRWKLLRGKIKEGMFESKKYGDFVAIPDSFRPLAGVPLAIGFCKVGATIPIEFAAKTSVLKRLGIKLRDFVKYKNKSNQPGVQIEEINNVKVPQYKVKKEDKKLVELASDGKYEEEVEIPGVGPAKVVGYILNVKDVFEYMLLHLNPINLRARINARVQAELAARQRGDVLRTAFAVFMVVTGIAFAIIMLSMFAPGTTEHAVQSVKQSVPISISSP</sequence>
<keyword evidence="1" id="KW-0812">Transmembrane</keyword>
<keyword evidence="3" id="KW-1185">Reference proteome</keyword>
<dbReference type="RefSeq" id="WP_012940294.1">
    <property type="nucleotide sequence ID" value="NC_013741.1"/>
</dbReference>
<dbReference type="KEGG" id="apo:Arcpr_0897"/>
<dbReference type="HOGENOM" id="CLU_1021575_0_0_2"/>
<feature type="transmembrane region" description="Helical" evidence="1">
    <location>
        <begin position="229"/>
        <end position="250"/>
    </location>
</feature>
<evidence type="ECO:0000313" key="3">
    <source>
        <dbReference type="Proteomes" id="UP000001901"/>
    </source>
</evidence>
<evidence type="ECO:0000313" key="2">
    <source>
        <dbReference type="EMBL" id="ADB57958.1"/>
    </source>
</evidence>
<keyword evidence="1" id="KW-1133">Transmembrane helix</keyword>
<protein>
    <submittedName>
        <fullName evidence="2">Uncharacterized protein</fullName>
    </submittedName>
</protein>
<dbReference type="EMBL" id="CP001857">
    <property type="protein sequence ID" value="ADB57958.1"/>
    <property type="molecule type" value="Genomic_DNA"/>
</dbReference>
<feature type="transmembrane region" description="Helical" evidence="1">
    <location>
        <begin position="6"/>
        <end position="30"/>
    </location>
</feature>
<keyword evidence="1" id="KW-0472">Membrane</keyword>
<dbReference type="Proteomes" id="UP000001901">
    <property type="component" value="Chromosome"/>
</dbReference>
<accession>D2RI33</accession>
<dbReference type="STRING" id="572546.Arcpr_0897"/>
<dbReference type="GeneID" id="8739562"/>
<reference evidence="2 3" key="1">
    <citation type="journal article" date="2010" name="Stand. Genomic Sci.">
        <title>Complete genome sequence of Archaeoglobus profundus type strain (AV18).</title>
        <authorList>
            <person name="von Jan M."/>
            <person name="Lapidus A."/>
            <person name="Del Rio T.G."/>
            <person name="Copeland A."/>
            <person name="Tice H."/>
            <person name="Cheng J.F."/>
            <person name="Lucas S."/>
            <person name="Chen F."/>
            <person name="Nolan M."/>
            <person name="Goodwin L."/>
            <person name="Han C."/>
            <person name="Pitluck S."/>
            <person name="Liolios K."/>
            <person name="Ivanova N."/>
            <person name="Mavromatis K."/>
            <person name="Ovchinnikova G."/>
            <person name="Chertkov O."/>
            <person name="Pati A."/>
            <person name="Chen A."/>
            <person name="Palaniappan K."/>
            <person name="Land M."/>
            <person name="Hauser L."/>
            <person name="Chang Y.J."/>
            <person name="Jeffries C.D."/>
            <person name="Saunders E."/>
            <person name="Brettin T."/>
            <person name="Detter J.C."/>
            <person name="Chain P."/>
            <person name="Eichinger K."/>
            <person name="Huber H."/>
            <person name="Spring S."/>
            <person name="Rohde M."/>
            <person name="Goker M."/>
            <person name="Wirth R."/>
            <person name="Woyke T."/>
            <person name="Bristow J."/>
            <person name="Eisen J.A."/>
            <person name="Markowitz V."/>
            <person name="Hugenholtz P."/>
            <person name="Kyrpides N.C."/>
            <person name="Klenk H.P."/>
        </authorList>
    </citation>
    <scope>NUCLEOTIDE SEQUENCE [LARGE SCALE GENOMIC DNA]</scope>
    <source>
        <strain evidence="3">DSM 5631 / JCM 9629 / NBRC 100127 / Av18</strain>
    </source>
</reference>
<dbReference type="AlphaFoldDB" id="D2RI33"/>
<dbReference type="PaxDb" id="572546-Arcpr_0897"/>
<gene>
    <name evidence="2" type="ordered locus">Arcpr_0897</name>
</gene>
<organism evidence="2 3">
    <name type="scientific">Archaeoglobus profundus (strain DSM 5631 / JCM 9629 / NBRC 100127 / Av18)</name>
    <dbReference type="NCBI Taxonomy" id="572546"/>
    <lineage>
        <taxon>Archaea</taxon>
        <taxon>Methanobacteriati</taxon>
        <taxon>Methanobacteriota</taxon>
        <taxon>Archaeoglobi</taxon>
        <taxon>Archaeoglobales</taxon>
        <taxon>Archaeoglobaceae</taxon>
        <taxon>Archaeoglobus</taxon>
    </lineage>
</organism>
<name>D2RI33_ARCPA</name>